<name>A0A9D9DQW6_9BACT</name>
<evidence type="ECO:0000313" key="2">
    <source>
        <dbReference type="Proteomes" id="UP000823635"/>
    </source>
</evidence>
<evidence type="ECO:0000313" key="1">
    <source>
        <dbReference type="EMBL" id="MBO8429569.1"/>
    </source>
</evidence>
<gene>
    <name evidence="1" type="ORF">IAC68_06545</name>
</gene>
<reference evidence="1" key="1">
    <citation type="submission" date="2020-10" db="EMBL/GenBank/DDBJ databases">
        <authorList>
            <person name="Gilroy R."/>
        </authorList>
    </citation>
    <scope>NUCLEOTIDE SEQUENCE</scope>
    <source>
        <strain evidence="1">15467</strain>
    </source>
</reference>
<feature type="non-terminal residue" evidence="1">
    <location>
        <position position="1"/>
    </location>
</feature>
<protein>
    <submittedName>
        <fullName evidence="1">Radical SAM protein</fullName>
    </submittedName>
</protein>
<dbReference type="EMBL" id="JADINB010000140">
    <property type="protein sequence ID" value="MBO8429569.1"/>
    <property type="molecule type" value="Genomic_DNA"/>
</dbReference>
<accession>A0A9D9DQW6</accession>
<proteinExistence type="predicted"/>
<comment type="caution">
    <text evidence="1">The sequence shown here is derived from an EMBL/GenBank/DDBJ whole genome shotgun (WGS) entry which is preliminary data.</text>
</comment>
<sequence length="95" mass="10913">SLQKTVENIKMFKGNFILQTMFLKGVVDGKIIDCTSAEHCRKWIELVEELSPREVMMYTLDRETPAQGLQKVTVEQMRSIAEPLMEKGIKVQIRG</sequence>
<reference evidence="1" key="2">
    <citation type="journal article" date="2021" name="PeerJ">
        <title>Extensive microbial diversity within the chicken gut microbiome revealed by metagenomics and culture.</title>
        <authorList>
            <person name="Gilroy R."/>
            <person name="Ravi A."/>
            <person name="Getino M."/>
            <person name="Pursley I."/>
            <person name="Horton D.L."/>
            <person name="Alikhan N.F."/>
            <person name="Baker D."/>
            <person name="Gharbi K."/>
            <person name="Hall N."/>
            <person name="Watson M."/>
            <person name="Adriaenssens E.M."/>
            <person name="Foster-Nyarko E."/>
            <person name="Jarju S."/>
            <person name="Secka A."/>
            <person name="Antonio M."/>
            <person name="Oren A."/>
            <person name="Chaudhuri R.R."/>
            <person name="La Ragione R."/>
            <person name="Hildebrand F."/>
            <person name="Pallen M.J."/>
        </authorList>
    </citation>
    <scope>NUCLEOTIDE SEQUENCE</scope>
    <source>
        <strain evidence="1">15467</strain>
    </source>
</reference>
<dbReference type="AlphaFoldDB" id="A0A9D9DQW6"/>
<dbReference type="Proteomes" id="UP000823635">
    <property type="component" value="Unassembled WGS sequence"/>
</dbReference>
<organism evidence="1 2">
    <name type="scientific">Candidatus Egerieousia excrementavium</name>
    <dbReference type="NCBI Taxonomy" id="2840778"/>
    <lineage>
        <taxon>Bacteria</taxon>
        <taxon>Pseudomonadati</taxon>
        <taxon>Bacteroidota</taxon>
        <taxon>Bacteroidia</taxon>
        <taxon>Bacteroidales</taxon>
        <taxon>Candidatus Egerieousia</taxon>
    </lineage>
</organism>